<evidence type="ECO:0000256" key="8">
    <source>
        <dbReference type="HAMAP-Rule" id="MF_02078"/>
    </source>
</evidence>
<feature type="transmembrane region" description="Helical" evidence="8">
    <location>
        <begin position="284"/>
        <end position="302"/>
    </location>
</feature>
<evidence type="ECO:0000256" key="5">
    <source>
        <dbReference type="ARBA" id="ARBA00022984"/>
    </source>
</evidence>
<feature type="transmembrane region" description="Helical" evidence="8">
    <location>
        <begin position="323"/>
        <end position="343"/>
    </location>
</feature>
<name>A0A8J6T5D2_9DELT</name>
<feature type="transmembrane region" description="Helical" evidence="8">
    <location>
        <begin position="194"/>
        <end position="219"/>
    </location>
</feature>
<evidence type="ECO:0000313" key="10">
    <source>
        <dbReference type="EMBL" id="MBC8176436.1"/>
    </source>
</evidence>
<evidence type="ECO:0000256" key="2">
    <source>
        <dbReference type="ARBA" id="ARBA00022475"/>
    </source>
</evidence>
<feature type="transmembrane region" description="Helical" evidence="8">
    <location>
        <begin position="451"/>
        <end position="472"/>
    </location>
</feature>
<evidence type="ECO:0000256" key="7">
    <source>
        <dbReference type="ARBA" id="ARBA00023136"/>
    </source>
</evidence>
<evidence type="ECO:0000313" key="11">
    <source>
        <dbReference type="Proteomes" id="UP000650524"/>
    </source>
</evidence>
<dbReference type="Proteomes" id="UP000650524">
    <property type="component" value="Unassembled WGS sequence"/>
</dbReference>
<comment type="similarity">
    <text evidence="8 9">Belongs to the MurJ/MviN family.</text>
</comment>
<protein>
    <recommendedName>
        <fullName evidence="8">Probable lipid II flippase MurJ</fullName>
    </recommendedName>
</protein>
<feature type="transmembrane region" description="Helical" evidence="8">
    <location>
        <begin position="36"/>
        <end position="58"/>
    </location>
</feature>
<dbReference type="GO" id="GO:0071555">
    <property type="term" value="P:cell wall organization"/>
    <property type="evidence" value="ECO:0007669"/>
    <property type="project" value="UniProtKB-UniRule"/>
</dbReference>
<dbReference type="Pfam" id="PF03023">
    <property type="entry name" value="MurJ"/>
    <property type="match status" value="1"/>
</dbReference>
<dbReference type="HAMAP" id="MF_02078">
    <property type="entry name" value="MurJ_MviN"/>
    <property type="match status" value="1"/>
</dbReference>
<keyword evidence="7 8" id="KW-0472">Membrane</keyword>
<feature type="transmembrane region" description="Helical" evidence="8">
    <location>
        <begin position="419"/>
        <end position="439"/>
    </location>
</feature>
<dbReference type="InterPro" id="IPR004268">
    <property type="entry name" value="MurJ"/>
</dbReference>
<dbReference type="EMBL" id="JACNJD010000135">
    <property type="protein sequence ID" value="MBC8176436.1"/>
    <property type="molecule type" value="Genomic_DNA"/>
</dbReference>
<feature type="transmembrane region" description="Helical" evidence="8">
    <location>
        <begin position="492"/>
        <end position="522"/>
    </location>
</feature>
<dbReference type="PIRSF" id="PIRSF002869">
    <property type="entry name" value="MviN"/>
    <property type="match status" value="1"/>
</dbReference>
<dbReference type="GO" id="GO:0034204">
    <property type="term" value="P:lipid translocation"/>
    <property type="evidence" value="ECO:0007669"/>
    <property type="project" value="TreeGrafter"/>
</dbReference>
<dbReference type="GO" id="GO:0009252">
    <property type="term" value="P:peptidoglycan biosynthetic process"/>
    <property type="evidence" value="ECO:0007669"/>
    <property type="project" value="UniProtKB-UniRule"/>
</dbReference>
<feature type="transmembrane region" description="Helical" evidence="8">
    <location>
        <begin position="139"/>
        <end position="160"/>
    </location>
</feature>
<feature type="transmembrane region" description="Helical" evidence="8">
    <location>
        <begin position="239"/>
        <end position="264"/>
    </location>
</feature>
<keyword evidence="4 8" id="KW-0133">Cell shape</keyword>
<dbReference type="PANTHER" id="PTHR47019:SF1">
    <property type="entry name" value="LIPID II FLIPPASE MURJ"/>
    <property type="match status" value="1"/>
</dbReference>
<gene>
    <name evidence="8 10" type="primary">murJ</name>
    <name evidence="10" type="ORF">H8E19_03450</name>
</gene>
<evidence type="ECO:0000256" key="9">
    <source>
        <dbReference type="PIRNR" id="PIRNR002869"/>
    </source>
</evidence>
<comment type="subcellular location">
    <subcellularLocation>
        <location evidence="1 8">Cell membrane</location>
        <topology evidence="1 8">Multi-pass membrane protein</topology>
    </subcellularLocation>
</comment>
<evidence type="ECO:0000256" key="6">
    <source>
        <dbReference type="ARBA" id="ARBA00022989"/>
    </source>
</evidence>
<feature type="transmembrane region" description="Helical" evidence="8">
    <location>
        <begin position="96"/>
        <end position="119"/>
    </location>
</feature>
<dbReference type="PANTHER" id="PTHR47019">
    <property type="entry name" value="LIPID II FLIPPASE MURJ"/>
    <property type="match status" value="1"/>
</dbReference>
<dbReference type="AlphaFoldDB" id="A0A8J6T5D2"/>
<comment type="caution">
    <text evidence="10">The sequence shown here is derived from an EMBL/GenBank/DDBJ whole genome shotgun (WGS) entry which is preliminary data.</text>
</comment>
<dbReference type="UniPathway" id="UPA00219"/>
<dbReference type="GO" id="GO:0005886">
    <property type="term" value="C:plasma membrane"/>
    <property type="evidence" value="ECO:0007669"/>
    <property type="project" value="UniProtKB-SubCell"/>
</dbReference>
<proteinExistence type="inferred from homology"/>
<dbReference type="CDD" id="cd13123">
    <property type="entry name" value="MATE_MurJ_like"/>
    <property type="match status" value="1"/>
</dbReference>
<accession>A0A8J6T5D2</accession>
<keyword evidence="5 8" id="KW-0573">Peptidoglycan synthesis</keyword>
<dbReference type="GO" id="GO:0008360">
    <property type="term" value="P:regulation of cell shape"/>
    <property type="evidence" value="ECO:0007669"/>
    <property type="project" value="UniProtKB-UniRule"/>
</dbReference>
<keyword evidence="6 8" id="KW-1133">Transmembrane helix</keyword>
<keyword evidence="2 8" id="KW-1003">Cell membrane</keyword>
<dbReference type="InterPro" id="IPR051050">
    <property type="entry name" value="Lipid_II_flippase_MurJ/MviN"/>
</dbReference>
<dbReference type="PRINTS" id="PR01806">
    <property type="entry name" value="VIRFACTRMVIN"/>
</dbReference>
<reference evidence="10 11" key="1">
    <citation type="submission" date="2020-08" db="EMBL/GenBank/DDBJ databases">
        <title>Bridging the membrane lipid divide: bacteria of the FCB group superphylum have the potential to synthesize archaeal ether lipids.</title>
        <authorList>
            <person name="Villanueva L."/>
            <person name="Von Meijenfeldt F.A.B."/>
            <person name="Westbye A.B."/>
            <person name="Yadav S."/>
            <person name="Hopmans E.C."/>
            <person name="Dutilh B.E."/>
            <person name="Sinninghe Damste J.S."/>
        </authorList>
    </citation>
    <scope>NUCLEOTIDE SEQUENCE [LARGE SCALE GENOMIC DNA]</scope>
    <source>
        <strain evidence="10">NIOZ-UU27</strain>
    </source>
</reference>
<organism evidence="10 11">
    <name type="scientific">Candidatus Desulfacyla euxinica</name>
    <dbReference type="NCBI Taxonomy" id="2841693"/>
    <lineage>
        <taxon>Bacteria</taxon>
        <taxon>Deltaproteobacteria</taxon>
        <taxon>Candidatus Desulfacyla</taxon>
    </lineage>
</organism>
<evidence type="ECO:0000256" key="4">
    <source>
        <dbReference type="ARBA" id="ARBA00022960"/>
    </source>
</evidence>
<dbReference type="GO" id="GO:0015648">
    <property type="term" value="F:lipid-linked peptidoglycan transporter activity"/>
    <property type="evidence" value="ECO:0007669"/>
    <property type="project" value="UniProtKB-UniRule"/>
</dbReference>
<evidence type="ECO:0000256" key="3">
    <source>
        <dbReference type="ARBA" id="ARBA00022692"/>
    </source>
</evidence>
<comment type="function">
    <text evidence="8 9">Involved in peptidoglycan biosynthesis. Transports lipid-linked peptidoglycan precursors from the inner to the outer leaflet of the cytoplasmic membrane.</text>
</comment>
<keyword evidence="3 8" id="KW-0812">Transmembrane</keyword>
<feature type="transmembrane region" description="Helical" evidence="8">
    <location>
        <begin position="394"/>
        <end position="413"/>
    </location>
</feature>
<keyword evidence="8 9" id="KW-0813">Transport</keyword>
<feature type="transmembrane region" description="Helical" evidence="8">
    <location>
        <begin position="167"/>
        <end position="188"/>
    </location>
</feature>
<feature type="transmembrane region" description="Helical" evidence="8">
    <location>
        <begin position="363"/>
        <end position="387"/>
    </location>
</feature>
<sequence>MPNRESNPEKRNLGRAAGVVSFFTFQSRILGLVRDMVLAALFGSGMAADAFFVAFRIPNLLRRLFAEGSLTIAFIPVFTEYLTLKTKKDAFDLARVVLTTLSIILVITTLLGILFSPWIVRIQAFGFGGSGVKYDLTVLLTRITFPYIFFISIVAFFMGVLNSLRRFAAPAAAPIFLNVGIIGAAYLISPHCEAPIVGVAIGVLIGGALQVALQIPWALREGLRLYPKWQLNHPALKRIGLLMLPAILGSAVYQFNQFMGTLLATFLPEGSVSWLYYADRLVQFPLGIFAIAISTAALPSLATEAARKDLAQFQSTLNHALCLVFFITLPSMAGLIILGKPIIQILFERGAFNVHSSAMTAYALFYYTLGLWAFAGVRIMVSAFYALQDTRTPVKIAVITLVINLTLSLALMGPLKHGGLALALSLASSVQFLLLVFFLKKKTSTINLKPVLISISRSALAASLMALGVYYFQAKWLIVGEATSLPGMVTNLAALIIIGIIIFFGAARALGCTEIATIVGMLSRERKK</sequence>
<dbReference type="NCBIfam" id="TIGR01695">
    <property type="entry name" value="murJ_mviN"/>
    <property type="match status" value="1"/>
</dbReference>
<comment type="pathway">
    <text evidence="8">Cell wall biogenesis; peptidoglycan biosynthesis.</text>
</comment>
<evidence type="ECO:0000256" key="1">
    <source>
        <dbReference type="ARBA" id="ARBA00004651"/>
    </source>
</evidence>
<keyword evidence="8 9" id="KW-0961">Cell wall biogenesis/degradation</keyword>